<dbReference type="EMBL" id="JARJCM010000841">
    <property type="protein sequence ID" value="KAJ7015820.1"/>
    <property type="molecule type" value="Genomic_DNA"/>
</dbReference>
<evidence type="ECO:0000313" key="2">
    <source>
        <dbReference type="EMBL" id="KAJ7015820.1"/>
    </source>
</evidence>
<organism evidence="2 3">
    <name type="scientific">Mycena alexandri</name>
    <dbReference type="NCBI Taxonomy" id="1745969"/>
    <lineage>
        <taxon>Eukaryota</taxon>
        <taxon>Fungi</taxon>
        <taxon>Dikarya</taxon>
        <taxon>Basidiomycota</taxon>
        <taxon>Agaricomycotina</taxon>
        <taxon>Agaricomycetes</taxon>
        <taxon>Agaricomycetidae</taxon>
        <taxon>Agaricales</taxon>
        <taxon>Marasmiineae</taxon>
        <taxon>Mycenaceae</taxon>
        <taxon>Mycena</taxon>
    </lineage>
</organism>
<feature type="region of interest" description="Disordered" evidence="1">
    <location>
        <begin position="661"/>
        <end position="721"/>
    </location>
</feature>
<proteinExistence type="predicted"/>
<dbReference type="Proteomes" id="UP001218188">
    <property type="component" value="Unassembled WGS sequence"/>
</dbReference>
<feature type="compositionally biased region" description="Pro residues" evidence="1">
    <location>
        <begin position="663"/>
        <end position="676"/>
    </location>
</feature>
<keyword evidence="3" id="KW-1185">Reference proteome</keyword>
<reference evidence="2" key="1">
    <citation type="submission" date="2023-03" db="EMBL/GenBank/DDBJ databases">
        <title>Massive genome expansion in bonnet fungi (Mycena s.s.) driven by repeated elements and novel gene families across ecological guilds.</title>
        <authorList>
            <consortium name="Lawrence Berkeley National Laboratory"/>
            <person name="Harder C.B."/>
            <person name="Miyauchi S."/>
            <person name="Viragh M."/>
            <person name="Kuo A."/>
            <person name="Thoen E."/>
            <person name="Andreopoulos B."/>
            <person name="Lu D."/>
            <person name="Skrede I."/>
            <person name="Drula E."/>
            <person name="Henrissat B."/>
            <person name="Morin E."/>
            <person name="Kohler A."/>
            <person name="Barry K."/>
            <person name="LaButti K."/>
            <person name="Morin E."/>
            <person name="Salamov A."/>
            <person name="Lipzen A."/>
            <person name="Mereny Z."/>
            <person name="Hegedus B."/>
            <person name="Baldrian P."/>
            <person name="Stursova M."/>
            <person name="Weitz H."/>
            <person name="Taylor A."/>
            <person name="Grigoriev I.V."/>
            <person name="Nagy L.G."/>
            <person name="Martin F."/>
            <person name="Kauserud H."/>
        </authorList>
    </citation>
    <scope>NUCLEOTIDE SEQUENCE</scope>
    <source>
        <strain evidence="2">CBHHK200</strain>
    </source>
</reference>
<protein>
    <submittedName>
        <fullName evidence="2">Uncharacterized protein</fullName>
    </submittedName>
</protein>
<accession>A0AAD6RWZ6</accession>
<evidence type="ECO:0000313" key="3">
    <source>
        <dbReference type="Proteomes" id="UP001218188"/>
    </source>
</evidence>
<evidence type="ECO:0000256" key="1">
    <source>
        <dbReference type="SAM" id="MobiDB-lite"/>
    </source>
</evidence>
<sequence>MAARVVALGQNGPNAEDLAKNPAEFGAPYTLGINHTHYGLQALELKVFICLLGDDVLETLFGRSRMIGGHSPNSSVTELQNRFNSAMNLDYIYEQHPEWERKPRRLSMFRMRHVDHLRPEHFKAELRADSCNLQACWKAGVARAEAILRKYNAEMEVSFVDLFKRKDTDLMRPFGGKYPAISTEVDRSMVAASQLPDTSASRLEETANPGEKISMDFDTLIASELAQRVAESEAGPHSVFAEIDAEGHLCHKKTLVRTLFDTTIDAHSSHDRLNRVRGFTIGGKSWTREDSLDGEQVSPETHFQLGNLFTSLICHNGTHLGLAVAKCTAIKRGPLGSKSPSVSAIPRDELHLPASPYTIAGQILDLMPVSTADPLKWAWNGKFVSLSLTKTKKVAGKDEISRLKNLQFAVPSPLIHPIHEKAEEILASDVEIACAREKTWAFLDSDLLESWYKSWNQLFADSNLHDKFPKFTAVTSDGIFPYQVAANNAIIYSSPIAGTVIEKSHLTRHTCRICQKPLKDTERQSHVGHHIMKAICKVSDPSAKFPVSDAYPCGMCGGPTNDGACQVEIKGGKSISTCPSAYAFLISAASKFLQSRPCTNVPIACALNCGETHWKYNFPRHLRERHPSWEQIIAPEFLARIQISHQEQTALQIPSTKLIDFLPPAPDSTPPVPVPSTPTHGHSKGKKRPASFTPSRQAKENANRTPTRRASKTPRLASPSV</sequence>
<name>A0AAD6RWZ6_9AGAR</name>
<gene>
    <name evidence="2" type="ORF">C8F04DRAFT_1205034</name>
</gene>
<dbReference type="AlphaFoldDB" id="A0AAD6RWZ6"/>
<comment type="caution">
    <text evidence="2">The sequence shown here is derived from an EMBL/GenBank/DDBJ whole genome shotgun (WGS) entry which is preliminary data.</text>
</comment>